<organism evidence="4 5">
    <name type="scientific">Pseudonocardia humida</name>
    <dbReference type="NCBI Taxonomy" id="2800819"/>
    <lineage>
        <taxon>Bacteria</taxon>
        <taxon>Bacillati</taxon>
        <taxon>Actinomycetota</taxon>
        <taxon>Actinomycetes</taxon>
        <taxon>Pseudonocardiales</taxon>
        <taxon>Pseudonocardiaceae</taxon>
        <taxon>Pseudonocardia</taxon>
    </lineage>
</organism>
<evidence type="ECO:0000313" key="5">
    <source>
        <dbReference type="Proteomes" id="UP001165283"/>
    </source>
</evidence>
<keyword evidence="1" id="KW-0808">Transferase</keyword>
<dbReference type="Pfam" id="PF13581">
    <property type="entry name" value="HATPase_c_2"/>
    <property type="match status" value="1"/>
</dbReference>
<keyword evidence="5" id="KW-1185">Reference proteome</keyword>
<dbReference type="InterPro" id="IPR036890">
    <property type="entry name" value="HATPase_C_sf"/>
</dbReference>
<keyword evidence="1" id="KW-0723">Serine/threonine-protein kinase</keyword>
<dbReference type="RefSeq" id="WP_252440251.1">
    <property type="nucleotide sequence ID" value="NZ_JAGSOV010000039.1"/>
</dbReference>
<dbReference type="PANTHER" id="PTHR35526:SF3">
    <property type="entry name" value="ANTI-SIGMA-F FACTOR RSBW"/>
    <property type="match status" value="1"/>
</dbReference>
<protein>
    <submittedName>
        <fullName evidence="4">ATP-binding protein</fullName>
    </submittedName>
</protein>
<dbReference type="CDD" id="cd16936">
    <property type="entry name" value="HATPase_RsbW-like"/>
    <property type="match status" value="1"/>
</dbReference>
<evidence type="ECO:0000259" key="3">
    <source>
        <dbReference type="Pfam" id="PF14417"/>
    </source>
</evidence>
<keyword evidence="4" id="KW-0067">ATP-binding</keyword>
<feature type="domain" description="MEDS" evidence="3">
    <location>
        <begin position="18"/>
        <end position="162"/>
    </location>
</feature>
<keyword evidence="1" id="KW-0418">Kinase</keyword>
<accession>A0ABT1A1V7</accession>
<comment type="caution">
    <text evidence="4">The sequence shown here is derived from an EMBL/GenBank/DDBJ whole genome shotgun (WGS) entry which is preliminary data.</text>
</comment>
<proteinExistence type="predicted"/>
<dbReference type="Gene3D" id="3.30.565.10">
    <property type="entry name" value="Histidine kinase-like ATPase, C-terminal domain"/>
    <property type="match status" value="1"/>
</dbReference>
<evidence type="ECO:0000256" key="1">
    <source>
        <dbReference type="ARBA" id="ARBA00022527"/>
    </source>
</evidence>
<name>A0ABT1A1V7_9PSEU</name>
<dbReference type="PANTHER" id="PTHR35526">
    <property type="entry name" value="ANTI-SIGMA-F FACTOR RSBW-RELATED"/>
    <property type="match status" value="1"/>
</dbReference>
<reference evidence="4" key="1">
    <citation type="submission" date="2021-04" db="EMBL/GenBank/DDBJ databases">
        <title>Pseudonocardia sp. nov., isolated from sandy soil of mangrove forest.</title>
        <authorList>
            <person name="Zan Z."/>
            <person name="Huang R."/>
            <person name="Liu W."/>
        </authorList>
    </citation>
    <scope>NUCLEOTIDE SEQUENCE</scope>
    <source>
        <strain evidence="4">S2-4</strain>
    </source>
</reference>
<dbReference type="EMBL" id="JAGSOV010000039">
    <property type="protein sequence ID" value="MCO1656987.1"/>
    <property type="molecule type" value="Genomic_DNA"/>
</dbReference>
<dbReference type="SUPFAM" id="SSF55874">
    <property type="entry name" value="ATPase domain of HSP90 chaperone/DNA topoisomerase II/histidine kinase"/>
    <property type="match status" value="1"/>
</dbReference>
<feature type="domain" description="Histidine kinase/HSP90-like ATPase" evidence="2">
    <location>
        <begin position="205"/>
        <end position="315"/>
    </location>
</feature>
<keyword evidence="4" id="KW-0547">Nucleotide-binding</keyword>
<dbReference type="InterPro" id="IPR003594">
    <property type="entry name" value="HATPase_dom"/>
</dbReference>
<dbReference type="GO" id="GO:0005524">
    <property type="term" value="F:ATP binding"/>
    <property type="evidence" value="ECO:0007669"/>
    <property type="project" value="UniProtKB-KW"/>
</dbReference>
<sequence length="319" mass="33921">MSEPLSAPSAGTPCAAPRHAAAFFASPAALVAQIVPVVRAGLDRGVPVALALPPEIARAVGAALGGLDRVTVLDHPDDPAGRCGQTMAVRLAARLRELAGDGPVSLVAAHDSRFDGPDGRFWVELEAAFNVVLAGTASDLRCFYPEQPLHRAVTDGTLRNHPALVLDGELRPNPLHRPPREVLAEIPVPPPALLGPPDLVLVVESARLSDIRGRVEAALIGAGYARARAEDVVFAVNEITTNAVHHGAPPAELHMWVVERACVFEVHDRGRLDDPLPGLRPPVSTQRSGWGVWIARQTCSALHVWSDRHGTHVRMHTAA</sequence>
<gene>
    <name evidence="4" type="ORF">KDL28_18155</name>
</gene>
<dbReference type="InterPro" id="IPR050267">
    <property type="entry name" value="Anti-sigma-factor_SerPK"/>
</dbReference>
<dbReference type="Pfam" id="PF14417">
    <property type="entry name" value="MEDS"/>
    <property type="match status" value="1"/>
</dbReference>
<evidence type="ECO:0000313" key="4">
    <source>
        <dbReference type="EMBL" id="MCO1656987.1"/>
    </source>
</evidence>
<dbReference type="Proteomes" id="UP001165283">
    <property type="component" value="Unassembled WGS sequence"/>
</dbReference>
<dbReference type="InterPro" id="IPR025847">
    <property type="entry name" value="MEDS_domain"/>
</dbReference>
<evidence type="ECO:0000259" key="2">
    <source>
        <dbReference type="Pfam" id="PF13581"/>
    </source>
</evidence>